<dbReference type="Pfam" id="PF14685">
    <property type="entry name" value="PDZ_Tricorn"/>
    <property type="match status" value="1"/>
</dbReference>
<keyword evidence="4 7" id="KW-0645">Protease</keyword>
<dbReference type="PANTHER" id="PTHR43253">
    <property type="entry name" value="TRICORN PROTEASE HOMOLOG 2-RELATED"/>
    <property type="match status" value="1"/>
</dbReference>
<name>A0ABT0NAC0_9GAMM</name>
<comment type="function">
    <text evidence="7">Degrades oligopeptides.</text>
</comment>
<dbReference type="SUPFAM" id="SSF82171">
    <property type="entry name" value="DPP6 N-terminal domain-like"/>
    <property type="match status" value="2"/>
</dbReference>
<dbReference type="InterPro" id="IPR015943">
    <property type="entry name" value="WD40/YVTN_repeat-like_dom_sf"/>
</dbReference>
<dbReference type="SUPFAM" id="SSF50156">
    <property type="entry name" value="PDZ domain-like"/>
    <property type="match status" value="1"/>
</dbReference>
<dbReference type="Pfam" id="PF26549">
    <property type="entry name" value="Tricorn_N"/>
    <property type="match status" value="1"/>
</dbReference>
<dbReference type="CDD" id="cd07562">
    <property type="entry name" value="Peptidase_S41_TRI"/>
    <property type="match status" value="1"/>
</dbReference>
<keyword evidence="6 7" id="KW-0720">Serine protease</keyword>
<dbReference type="SMART" id="SM00245">
    <property type="entry name" value="TSPc"/>
    <property type="match status" value="1"/>
</dbReference>
<evidence type="ECO:0000313" key="11">
    <source>
        <dbReference type="EMBL" id="MCL2915402.1"/>
    </source>
</evidence>
<dbReference type="SMART" id="SM00228">
    <property type="entry name" value="PDZ"/>
    <property type="match status" value="1"/>
</dbReference>
<dbReference type="InterPro" id="IPR029414">
    <property type="entry name" value="Tricorn_PDZ"/>
</dbReference>
<evidence type="ECO:0000256" key="1">
    <source>
        <dbReference type="ARBA" id="ARBA00004496"/>
    </source>
</evidence>
<dbReference type="InterPro" id="IPR036034">
    <property type="entry name" value="PDZ_sf"/>
</dbReference>
<feature type="domain" description="Tail specific protease" evidence="10">
    <location>
        <begin position="832"/>
        <end position="1037"/>
    </location>
</feature>
<dbReference type="EC" id="3.4.21.-" evidence="7"/>
<comment type="similarity">
    <text evidence="2 7">Belongs to the peptidase S41B family.</text>
</comment>
<evidence type="ECO:0000256" key="2">
    <source>
        <dbReference type="ARBA" id="ARBA00008524"/>
    </source>
</evidence>
<dbReference type="Gene3D" id="3.30.750.44">
    <property type="match status" value="1"/>
</dbReference>
<dbReference type="Gene3D" id="2.120.10.60">
    <property type="entry name" value="Tricorn protease N-terminal domain"/>
    <property type="match status" value="1"/>
</dbReference>
<dbReference type="Proteomes" id="UP001202831">
    <property type="component" value="Unassembled WGS sequence"/>
</dbReference>
<dbReference type="EMBL" id="JAKIKT010000007">
    <property type="protein sequence ID" value="MCL2915402.1"/>
    <property type="molecule type" value="Genomic_DNA"/>
</dbReference>
<evidence type="ECO:0000256" key="6">
    <source>
        <dbReference type="ARBA" id="ARBA00022825"/>
    </source>
</evidence>
<feature type="signal peptide" evidence="8">
    <location>
        <begin position="1"/>
        <end position="20"/>
    </location>
</feature>
<protein>
    <recommendedName>
        <fullName evidence="7">Tricorn protease homolog</fullName>
        <ecNumber evidence="7">3.4.21.-</ecNumber>
    </recommendedName>
</protein>
<evidence type="ECO:0000256" key="4">
    <source>
        <dbReference type="ARBA" id="ARBA00022670"/>
    </source>
</evidence>
<dbReference type="PANTHER" id="PTHR43253:SF1">
    <property type="entry name" value="TRICORN PROTEASE HOMOLOG 2-RELATED"/>
    <property type="match status" value="1"/>
</dbReference>
<evidence type="ECO:0000256" key="5">
    <source>
        <dbReference type="ARBA" id="ARBA00022801"/>
    </source>
</evidence>
<dbReference type="RefSeq" id="WP_249249986.1">
    <property type="nucleotide sequence ID" value="NZ_JAKIKT010000007.1"/>
</dbReference>
<dbReference type="Pfam" id="PF14684">
    <property type="entry name" value="Tricorn_C1"/>
    <property type="match status" value="1"/>
</dbReference>
<proteinExistence type="inferred from homology"/>
<keyword evidence="8" id="KW-0732">Signal</keyword>
<feature type="chain" id="PRO_5046270044" description="Tricorn protease homolog" evidence="8">
    <location>
        <begin position="21"/>
        <end position="1084"/>
    </location>
</feature>
<keyword evidence="12" id="KW-1185">Reference proteome</keyword>
<evidence type="ECO:0000313" key="12">
    <source>
        <dbReference type="Proteomes" id="UP001202831"/>
    </source>
</evidence>
<accession>A0ABT0NAC0</accession>
<evidence type="ECO:0000259" key="10">
    <source>
        <dbReference type="SMART" id="SM00245"/>
    </source>
</evidence>
<feature type="domain" description="PDZ" evidence="9">
    <location>
        <begin position="764"/>
        <end position="843"/>
    </location>
</feature>
<gene>
    <name evidence="11" type="ORF">L2725_16735</name>
</gene>
<comment type="caution">
    <text evidence="11">The sequence shown here is derived from an EMBL/GenBank/DDBJ whole genome shotgun (WGS) entry which is preliminary data.</text>
</comment>
<dbReference type="Pfam" id="PF03572">
    <property type="entry name" value="Peptidase_S41"/>
    <property type="match status" value="1"/>
</dbReference>
<evidence type="ECO:0000256" key="8">
    <source>
        <dbReference type="SAM" id="SignalP"/>
    </source>
</evidence>
<organism evidence="11 12">
    <name type="scientific">Shewanella corallii</name>
    <dbReference type="NCBI Taxonomy" id="560080"/>
    <lineage>
        <taxon>Bacteria</taxon>
        <taxon>Pseudomonadati</taxon>
        <taxon>Pseudomonadota</taxon>
        <taxon>Gammaproteobacteria</taxon>
        <taxon>Alteromonadales</taxon>
        <taxon>Shewanellaceae</taxon>
        <taxon>Shewanella</taxon>
    </lineage>
</organism>
<reference evidence="11 12" key="1">
    <citation type="submission" date="2022-01" db="EMBL/GenBank/DDBJ databases">
        <title>Whole genome-based taxonomy of the Shewanellaceae.</title>
        <authorList>
            <person name="Martin-Rodriguez A.J."/>
        </authorList>
    </citation>
    <scope>NUCLEOTIDE SEQUENCE [LARGE SCALE GENOMIC DNA]</scope>
    <source>
        <strain evidence="11 12">DSM 21332</strain>
    </source>
</reference>
<dbReference type="SUPFAM" id="SSF52096">
    <property type="entry name" value="ClpP/crotonase"/>
    <property type="match status" value="1"/>
</dbReference>
<dbReference type="Gene3D" id="2.130.10.10">
    <property type="entry name" value="YVTN repeat-like/Quinoprotein amine dehydrogenase"/>
    <property type="match status" value="1"/>
</dbReference>
<dbReference type="Gene3D" id="2.30.42.10">
    <property type="match status" value="1"/>
</dbReference>
<comment type="subcellular location">
    <subcellularLocation>
        <location evidence="1 7">Cytoplasm</location>
    </subcellularLocation>
</comment>
<keyword evidence="3 7" id="KW-0963">Cytoplasm</keyword>
<dbReference type="InterPro" id="IPR005151">
    <property type="entry name" value="Tail-specific_protease"/>
</dbReference>
<dbReference type="Gene3D" id="3.90.226.10">
    <property type="entry name" value="2-enoyl-CoA Hydratase, Chain A, domain 1"/>
    <property type="match status" value="1"/>
</dbReference>
<evidence type="ECO:0000259" key="9">
    <source>
        <dbReference type="SMART" id="SM00228"/>
    </source>
</evidence>
<sequence>MKLKLCSLACLMALGTYAQAAPADDSDRGYFRAPALHDNTLVFTAEGDLWTQELGQEQASRLTSLPALETGAAISADGQWVAFEANYDGTTEAYVIPLTGGQAKRVSFENSRVRVQGWTPDGQVLYATDNAAGASSAWVLRSVSPETLITRDIPLSDAIEGVVDSKGEQVFFTRFGLQATGDNTRVYRGGAMGQLWRYQLGSGKEAVRLAAEHQGSLRQPMLWQDRLYFISDASGVENIWSMDMNGDDIRQHTRHEEFAIRGARMNEGRIAYQLGADVQVFDIASGKDTVAQLKLTSDYPYLRGNWVNNPMNYMTAASFSHDGDKAVVTARSKVVIAGSDGSRVVEVASPDNSRLRNAVLSKDGNWVYAISDASGEQEIWRFAADGSSKGAKQLTKDGASLRMNLHPSPDGRYIAHDDYQGNVWLLDLKKGSNKLIVKDGEGLGPYADIVWGPDSGVIALTKSHLGQQRPQILLYGVDSGKSQFLTSDKYESFSPAFSPDGQWLYFLSNRHFKATPSSPWGDRNMGPVFDRRTQVFALALDKDARFPFQKPNELLTDAAENNDDEVKVKVDWQGLNERLWQVPLAPGNYSSLSVLNGKLYLMDTQGGKRALKVVPIEAGKANAKVFADDIGGYRLSADGKKLLLGKQSKPTDLLIVDAGDAMPGDLSSAKVNTSQWQLLVEPEQEFQQMFEDAWLMHREQFFDKSMRGVDWRALKDKYQPLVDRVTDRHELNDVFVQMMAELDALHSQVRGGELPKDPEQPKAASLGARFKQTSDGVIISQIYRHDAELPEQASPLARPGVDAKEGDELVAINGKPVNTVADINRLLRNQRDVQVLLELKRKGNSFKTIVEPVNPAVDGKLRYLDWVNSNREKVSEASDGEFGYLHLYAMGGNDIASFAREFYTNYDKPGLIIDVRRNRGGNIDSWVIEKLLRRAWAFWAPTRGTPNTNMQQTFRGHLVVLTDQLTYSDGETFSAGIKALELAPLIGKQTAGAGVWLSGRNSLTDKGMARVAEYPQYAMDGRWVLEGRGVSPDIEVENLPHATFMGEDAQLDKAIEVLKQTLKQEPVPELKPKPISGQMADDIN</sequence>
<keyword evidence="5 7" id="KW-0378">Hydrolase</keyword>
<dbReference type="InterPro" id="IPR012393">
    <property type="entry name" value="Tricorn_protease"/>
</dbReference>
<evidence type="ECO:0000256" key="3">
    <source>
        <dbReference type="ARBA" id="ARBA00022490"/>
    </source>
</evidence>
<dbReference type="Pfam" id="PF26550">
    <property type="entry name" value="Tricorn_2nd"/>
    <property type="match status" value="1"/>
</dbReference>
<dbReference type="InterPro" id="IPR001478">
    <property type="entry name" value="PDZ"/>
</dbReference>
<dbReference type="PIRSF" id="PIRSF036421">
    <property type="entry name" value="Tricorn_protease"/>
    <property type="match status" value="1"/>
</dbReference>
<dbReference type="InterPro" id="IPR029045">
    <property type="entry name" value="ClpP/crotonase-like_dom_sf"/>
</dbReference>
<evidence type="ECO:0000256" key="7">
    <source>
        <dbReference type="PIRNR" id="PIRNR036421"/>
    </source>
</evidence>
<dbReference type="InterPro" id="IPR028204">
    <property type="entry name" value="Tricorn_C1"/>
</dbReference>